<dbReference type="Proteomes" id="UP000241762">
    <property type="component" value="Chromosome"/>
</dbReference>
<organism evidence="4 5">
    <name type="scientific">Candidatus Phycorickettsia trachydisci</name>
    <dbReference type="NCBI Taxonomy" id="2115978"/>
    <lineage>
        <taxon>Bacteria</taxon>
        <taxon>Pseudomonadati</taxon>
        <taxon>Pseudomonadota</taxon>
        <taxon>Alphaproteobacteria</taxon>
        <taxon>Rickettsiales</taxon>
        <taxon>Rickettsiaceae</taxon>
        <taxon>Candidatus Phycorickettsia</taxon>
    </lineage>
</organism>
<dbReference type="PROSITE" id="PS50088">
    <property type="entry name" value="ANK_REPEAT"/>
    <property type="match status" value="1"/>
</dbReference>
<dbReference type="PANTHER" id="PTHR24126:SF14">
    <property type="entry name" value="ANK_REP_REGION DOMAIN-CONTAINING PROTEIN"/>
    <property type="match status" value="1"/>
</dbReference>
<dbReference type="SUPFAM" id="SSF48403">
    <property type="entry name" value="Ankyrin repeat"/>
    <property type="match status" value="1"/>
</dbReference>
<sequence>MININNFSTLLLKLIIISNMQKVIGNIKKQAAAKYTDRNESSSIHETFLLLSSSLHRAARDGDIATLQKAIDSGKKINSYGMLFAAIKYSKRPHSIKDVVKLILEQEGTNPNQKDYDNRTALFWAVEKWHQETVKVLIEYGADPYMADNKLETPFHIAARHADMRTMEMLLSKASNKSTLLNADNKSPLCLLAENDLYIVPPKYVNPACVNPPEVVQKLLEFFDFDPLDYVHALSLATSRNLLPPVKYLLNYDMTKFEDSAKNYVEENLIGALASCNFSKPNWPEITSAFLERGGKLGLAMKNSRNLKAKLNNIDDVNKIISASDGAEKQILCALTLLEHLIDRTDIKEHILKEIHNLFPSIKETNQDFIDQCLERINHLPSAKIHEDLSTTLRLSAFNENDESAEQTGDDVESIVLNLEELGKDMQGSTENP</sequence>
<proteinExistence type="predicted"/>
<keyword evidence="5" id="KW-1185">Reference proteome</keyword>
<keyword evidence="2 3" id="KW-0040">ANK repeat</keyword>
<dbReference type="SMART" id="SM00248">
    <property type="entry name" value="ANK"/>
    <property type="match status" value="4"/>
</dbReference>
<name>A0A2P1P8M7_9RICK</name>
<evidence type="ECO:0000256" key="3">
    <source>
        <dbReference type="PROSITE-ProRule" id="PRU00023"/>
    </source>
</evidence>
<dbReference type="KEGG" id="ptc:phytr_6730"/>
<dbReference type="EMBL" id="CP027845">
    <property type="protein sequence ID" value="AVP87614.1"/>
    <property type="molecule type" value="Genomic_DNA"/>
</dbReference>
<dbReference type="AlphaFoldDB" id="A0A2P1P8M7"/>
<gene>
    <name evidence="4" type="ORF">phytr_6730</name>
</gene>
<dbReference type="Gene3D" id="1.25.40.20">
    <property type="entry name" value="Ankyrin repeat-containing domain"/>
    <property type="match status" value="1"/>
</dbReference>
<reference evidence="4 5" key="1">
    <citation type="submission" date="2018-03" db="EMBL/GenBank/DDBJ databases">
        <title>A gene transfer event suggests a long-term partnership between eustigmatophyte algae and a novel lineage of endosymbiotic bacteria.</title>
        <authorList>
            <person name="Yurchenko T."/>
            <person name="Sevcikova T."/>
            <person name="Pribyl P."/>
            <person name="El Karkouri K."/>
            <person name="Klimes V."/>
            <person name="Amaral R."/>
            <person name="Zbrankova V."/>
            <person name="Kim E."/>
            <person name="Raoult D."/>
            <person name="Santos L.M.A."/>
            <person name="Elias M."/>
        </authorList>
    </citation>
    <scope>NUCLEOTIDE SEQUENCE [LARGE SCALE GENOMIC DNA]</scope>
    <source>
        <strain evidence="4">CCALA 838</strain>
    </source>
</reference>
<keyword evidence="1" id="KW-0677">Repeat</keyword>
<dbReference type="InterPro" id="IPR036770">
    <property type="entry name" value="Ankyrin_rpt-contain_sf"/>
</dbReference>
<dbReference type="PROSITE" id="PS50297">
    <property type="entry name" value="ANK_REP_REGION"/>
    <property type="match status" value="1"/>
</dbReference>
<evidence type="ECO:0000256" key="1">
    <source>
        <dbReference type="ARBA" id="ARBA00022737"/>
    </source>
</evidence>
<accession>A0A2P1P8M7</accession>
<dbReference type="PANTHER" id="PTHR24126">
    <property type="entry name" value="ANKYRIN REPEAT, PH AND SEC7 DOMAIN CONTAINING PROTEIN SECG-RELATED"/>
    <property type="match status" value="1"/>
</dbReference>
<evidence type="ECO:0000313" key="5">
    <source>
        <dbReference type="Proteomes" id="UP000241762"/>
    </source>
</evidence>
<dbReference type="InterPro" id="IPR002110">
    <property type="entry name" value="Ankyrin_rpt"/>
</dbReference>
<feature type="repeat" description="ANK" evidence="3">
    <location>
        <begin position="117"/>
        <end position="149"/>
    </location>
</feature>
<evidence type="ECO:0000256" key="2">
    <source>
        <dbReference type="ARBA" id="ARBA00023043"/>
    </source>
</evidence>
<protein>
    <submittedName>
        <fullName evidence="4">Uncharacterized protein</fullName>
    </submittedName>
</protein>
<evidence type="ECO:0000313" key="4">
    <source>
        <dbReference type="EMBL" id="AVP87614.1"/>
    </source>
</evidence>
<dbReference type="Pfam" id="PF12796">
    <property type="entry name" value="Ank_2"/>
    <property type="match status" value="1"/>
</dbReference>